<dbReference type="InterPro" id="IPR024516">
    <property type="entry name" value="Mce_C"/>
</dbReference>
<reference evidence="5" key="1">
    <citation type="journal article" date="2019" name="Int. J. Syst. Evol. Microbiol.">
        <title>The Global Catalogue of Microorganisms (GCM) 10K type strain sequencing project: providing services to taxonomists for standard genome sequencing and annotation.</title>
        <authorList>
            <consortium name="The Broad Institute Genomics Platform"/>
            <consortium name="The Broad Institute Genome Sequencing Center for Infectious Disease"/>
            <person name="Wu L."/>
            <person name="Ma J."/>
        </authorList>
    </citation>
    <scope>NUCLEOTIDE SEQUENCE [LARGE SCALE GENOMIC DNA]</scope>
    <source>
        <strain evidence="5">JCM 16703</strain>
    </source>
</reference>
<dbReference type="Pfam" id="PF02470">
    <property type="entry name" value="MlaD"/>
    <property type="match status" value="1"/>
</dbReference>
<dbReference type="InterPro" id="IPR052336">
    <property type="entry name" value="MlaD_Phospholipid_Transporter"/>
</dbReference>
<dbReference type="PANTHER" id="PTHR33371">
    <property type="entry name" value="INTERMEMBRANE PHOSPHOLIPID TRANSPORT SYSTEM BINDING PROTEIN MLAD-RELATED"/>
    <property type="match status" value="1"/>
</dbReference>
<keyword evidence="1" id="KW-1133">Transmembrane helix</keyword>
<evidence type="ECO:0000256" key="1">
    <source>
        <dbReference type="SAM" id="Phobius"/>
    </source>
</evidence>
<protein>
    <submittedName>
        <fullName evidence="4">Virulence factor Mce family protein</fullName>
    </submittedName>
</protein>
<feature type="domain" description="Mammalian cell entry C-terminal" evidence="3">
    <location>
        <begin position="119"/>
        <end position="317"/>
    </location>
</feature>
<comment type="caution">
    <text evidence="4">The sequence shown here is derived from an EMBL/GenBank/DDBJ whole genome shotgun (WGS) entry which is preliminary data.</text>
</comment>
<evidence type="ECO:0000259" key="2">
    <source>
        <dbReference type="Pfam" id="PF02470"/>
    </source>
</evidence>
<dbReference type="InterPro" id="IPR005693">
    <property type="entry name" value="Mce"/>
</dbReference>
<evidence type="ECO:0000259" key="3">
    <source>
        <dbReference type="Pfam" id="PF11887"/>
    </source>
</evidence>
<sequence>MVRRQRADLVKLLVFLVLAGVVTAYLVVVVGDIRPGARREYHATFANVSGLQTGDQVRVASVPVGEVTDVEVQPDATVRVTFDLDDDIDLNTSTTAAVRYRNLIGDRYVELDRPDADAPALKPGGTIPVDRTASALDLDTLLNGFKPLFAGLNPDQINRLSGQLVEVLQGQRSAVTQLVGTIASVTPALADREQLITDVVTNLDTVLGTLDSRRDAVGALIDQLDELVSGLAKRDTDLLDAADRIDVLAKRGTTLVDGVRPNLAPVLKDLGVGAGRLAGESAELQTVLKTLPVHFRRVMQTAAYGNFFNFFICGVKLRVVDLSGLTVETPWVKSSLERCQR</sequence>
<evidence type="ECO:0000313" key="5">
    <source>
        <dbReference type="Proteomes" id="UP001501495"/>
    </source>
</evidence>
<dbReference type="PANTHER" id="PTHR33371:SF17">
    <property type="entry name" value="MCE-FAMILY PROTEIN MCE1B"/>
    <property type="match status" value="1"/>
</dbReference>
<gene>
    <name evidence="4" type="ORF">GCM10022215_22010</name>
</gene>
<dbReference type="Pfam" id="PF11887">
    <property type="entry name" value="Mce4_CUP1"/>
    <property type="match status" value="1"/>
</dbReference>
<dbReference type="NCBIfam" id="TIGR00996">
    <property type="entry name" value="Mtu_fam_mce"/>
    <property type="match status" value="1"/>
</dbReference>
<keyword evidence="1" id="KW-0812">Transmembrane</keyword>
<feature type="transmembrane region" description="Helical" evidence="1">
    <location>
        <begin position="12"/>
        <end position="31"/>
    </location>
</feature>
<accession>A0ABP7XJD0</accession>
<keyword evidence="1" id="KW-0472">Membrane</keyword>
<name>A0ABP7XJD0_9ACTN</name>
<organism evidence="4 5">
    <name type="scientific">Nocardioides fonticola</name>
    <dbReference type="NCBI Taxonomy" id="450363"/>
    <lineage>
        <taxon>Bacteria</taxon>
        <taxon>Bacillati</taxon>
        <taxon>Actinomycetota</taxon>
        <taxon>Actinomycetes</taxon>
        <taxon>Propionibacteriales</taxon>
        <taxon>Nocardioidaceae</taxon>
        <taxon>Nocardioides</taxon>
    </lineage>
</organism>
<dbReference type="InterPro" id="IPR003399">
    <property type="entry name" value="Mce/MlaD"/>
</dbReference>
<dbReference type="EMBL" id="BAAAZH010000014">
    <property type="protein sequence ID" value="GAA4119443.1"/>
    <property type="molecule type" value="Genomic_DNA"/>
</dbReference>
<keyword evidence="5" id="KW-1185">Reference proteome</keyword>
<evidence type="ECO:0000313" key="4">
    <source>
        <dbReference type="EMBL" id="GAA4119443.1"/>
    </source>
</evidence>
<proteinExistence type="predicted"/>
<dbReference type="Proteomes" id="UP001501495">
    <property type="component" value="Unassembled WGS sequence"/>
</dbReference>
<feature type="domain" description="Mce/MlaD" evidence="2">
    <location>
        <begin position="39"/>
        <end position="113"/>
    </location>
</feature>